<evidence type="ECO:0000313" key="2">
    <source>
        <dbReference type="Proteomes" id="UP000054821"/>
    </source>
</evidence>
<dbReference type="RefSeq" id="XP_018657385.2">
    <property type="nucleotide sequence ID" value="XM_018809406.2"/>
</dbReference>
<protein>
    <submittedName>
        <fullName evidence="1">Uncharacterized protein</fullName>
    </submittedName>
</protein>
<dbReference type="GeneID" id="29989489"/>
<comment type="caution">
    <text evidence="1">The sequence shown here is derived from an EMBL/GenBank/DDBJ whole genome shotgun (WGS) entry which is preliminary data.</text>
</comment>
<reference evidence="1 2" key="1">
    <citation type="journal article" date="2016" name="Genome Announc.">
        <title>Draft Whole-Genome Sequence of Trichoderma gamsii T6085, a Promising Biocontrol Agent of Fusarium Head Blight on Wheat.</title>
        <authorList>
            <person name="Baroncelli R."/>
            <person name="Zapparata A."/>
            <person name="Piaggeschi G."/>
            <person name="Sarrocco S."/>
            <person name="Vannacci G."/>
        </authorList>
    </citation>
    <scope>NUCLEOTIDE SEQUENCE [LARGE SCALE GENOMIC DNA]</scope>
    <source>
        <strain evidence="1 2">T6085</strain>
    </source>
</reference>
<evidence type="ECO:0000313" key="1">
    <source>
        <dbReference type="EMBL" id="PON29358.1"/>
    </source>
</evidence>
<dbReference type="Proteomes" id="UP000054821">
    <property type="component" value="Unassembled WGS sequence"/>
</dbReference>
<organism evidence="1 2">
    <name type="scientific">Trichoderma gamsii</name>
    <dbReference type="NCBI Taxonomy" id="398673"/>
    <lineage>
        <taxon>Eukaryota</taxon>
        <taxon>Fungi</taxon>
        <taxon>Dikarya</taxon>
        <taxon>Ascomycota</taxon>
        <taxon>Pezizomycotina</taxon>
        <taxon>Sordariomycetes</taxon>
        <taxon>Hypocreomycetidae</taxon>
        <taxon>Hypocreales</taxon>
        <taxon>Hypocreaceae</taxon>
        <taxon>Trichoderma</taxon>
    </lineage>
</organism>
<sequence length="95" mass="9445">MEERGFASGTERSGAKGAGDFVADSGAKLAGKLMDALAGPPADLLATAAALAGGCSYRVWSSWGGAQMTQMPLFAAACTAAFQLSSAVTAWQVAG</sequence>
<dbReference type="AlphaFoldDB" id="A0A2P4ZYM4"/>
<keyword evidence="2" id="KW-1185">Reference proteome</keyword>
<gene>
    <name evidence="1" type="ORF">TGAM01_v201607</name>
</gene>
<dbReference type="EMBL" id="JPDN02000004">
    <property type="protein sequence ID" value="PON29358.1"/>
    <property type="molecule type" value="Genomic_DNA"/>
</dbReference>
<name>A0A2P4ZYM4_9HYPO</name>
<proteinExistence type="predicted"/>
<accession>A0A2P4ZYM4</accession>